<keyword evidence="8" id="KW-1185">Reference proteome</keyword>
<evidence type="ECO:0000256" key="4">
    <source>
        <dbReference type="ARBA" id="ARBA00022729"/>
    </source>
</evidence>
<dbReference type="CDD" id="cd08498">
    <property type="entry name" value="PBP2_NikA_DppA_OppA_like_2"/>
    <property type="match status" value="1"/>
</dbReference>
<dbReference type="GO" id="GO:0030288">
    <property type="term" value="C:outer membrane-bounded periplasmic space"/>
    <property type="evidence" value="ECO:0007669"/>
    <property type="project" value="UniProtKB-ARBA"/>
</dbReference>
<evidence type="ECO:0000259" key="6">
    <source>
        <dbReference type="Pfam" id="PF00496"/>
    </source>
</evidence>
<keyword evidence="4 5" id="KW-0732">Signal</keyword>
<dbReference type="EMBL" id="PXYL01000013">
    <property type="protein sequence ID" value="PSJ57599.1"/>
    <property type="molecule type" value="Genomic_DNA"/>
</dbReference>
<evidence type="ECO:0000313" key="7">
    <source>
        <dbReference type="EMBL" id="PSJ57599.1"/>
    </source>
</evidence>
<dbReference type="GO" id="GO:1904680">
    <property type="term" value="F:peptide transmembrane transporter activity"/>
    <property type="evidence" value="ECO:0007669"/>
    <property type="project" value="TreeGrafter"/>
</dbReference>
<comment type="subcellular location">
    <subcellularLocation>
        <location evidence="1">Periplasm</location>
    </subcellularLocation>
</comment>
<sequence length="530" mass="57331">MPSLHQFRSTLLAAALATVISAGPLGAAAFAEELRIGTSYKLMTLDPHYADLNENTSLLSHIYERLVNQDERLNPQPGLAISWKRLSETQWEFKLREGVHFHDGSPFTAQDVIYSIERIRDFLKPPSGGFQSYTQAIKSITAPDPLTVVIETNGEAPTLPLSLTSIFIMPHKTDGFATTEELNSGAQPIGTGPYKFQSWQSGEVLKLVRNDAYWGGAPAWSDVTFRIIESPAARVAALTTGDVDVADYIPARDVEGLEQRGLSVESISAARSNFLQFDIGRDEPPGVTGKSGNPIQNPFRDKRVRQALTMATDRAFLAEKILLGYGTAAAQLFPAGLSGTSATLKVEPPDYNGAKSLLAEAGFPDGFNVVLAGPAGRYPGDSESLQAIAQNWARIGVSVQPVVAPFSVFATQRSNGDYPVWYGGCSGEAVTLCLDAVLASPNAELGTGSLNYGKYQNQAFDEMLAKARTLEEGPERNEALARATEFVMADYPILPLYHFHLIVGHGHKVGSYAVHPRGWTTAMQAVPSEE</sequence>
<dbReference type="AlphaFoldDB" id="A0A2P7S585"/>
<accession>A0A2P7S585</accession>
<dbReference type="InterPro" id="IPR000914">
    <property type="entry name" value="SBP_5_dom"/>
</dbReference>
<protein>
    <submittedName>
        <fullName evidence="7">Peptide ABC transporter substrate-binding protein</fullName>
    </submittedName>
</protein>
<dbReference type="Gene3D" id="3.40.190.10">
    <property type="entry name" value="Periplasmic binding protein-like II"/>
    <property type="match status" value="1"/>
</dbReference>
<dbReference type="InterPro" id="IPR030678">
    <property type="entry name" value="Peptide/Ni-bd"/>
</dbReference>
<dbReference type="Gene3D" id="3.10.105.10">
    <property type="entry name" value="Dipeptide-binding Protein, Domain 3"/>
    <property type="match status" value="1"/>
</dbReference>
<keyword evidence="3" id="KW-0813">Transport</keyword>
<reference evidence="7 8" key="1">
    <citation type="submission" date="2018-03" db="EMBL/GenBank/DDBJ databases">
        <title>The draft genome of Mesorhizobium soli JCM 19897.</title>
        <authorList>
            <person name="Li L."/>
            <person name="Liu L."/>
            <person name="Liang L."/>
            <person name="Wang T."/>
            <person name="Zhang X."/>
        </authorList>
    </citation>
    <scope>NUCLEOTIDE SEQUENCE [LARGE SCALE GENOMIC DNA]</scope>
    <source>
        <strain evidence="7 8">JCM 19897</strain>
    </source>
</reference>
<dbReference type="GO" id="GO:0043190">
    <property type="term" value="C:ATP-binding cassette (ABC) transporter complex"/>
    <property type="evidence" value="ECO:0007669"/>
    <property type="project" value="InterPro"/>
</dbReference>
<dbReference type="PIRSF" id="PIRSF002741">
    <property type="entry name" value="MppA"/>
    <property type="match status" value="1"/>
</dbReference>
<organism evidence="7 8">
    <name type="scientific">Pseudaminobacter soli</name>
    <name type="common">ex Li et al. 2025</name>
    <dbReference type="NCBI Taxonomy" id="1295366"/>
    <lineage>
        <taxon>Bacteria</taxon>
        <taxon>Pseudomonadati</taxon>
        <taxon>Pseudomonadota</taxon>
        <taxon>Alphaproteobacteria</taxon>
        <taxon>Hyphomicrobiales</taxon>
        <taxon>Phyllobacteriaceae</taxon>
        <taxon>Pseudaminobacter</taxon>
    </lineage>
</organism>
<feature type="domain" description="Solute-binding protein family 5" evidence="6">
    <location>
        <begin position="75"/>
        <end position="426"/>
    </location>
</feature>
<dbReference type="Gene3D" id="3.90.76.10">
    <property type="entry name" value="Dipeptide-binding Protein, Domain 1"/>
    <property type="match status" value="1"/>
</dbReference>
<dbReference type="OrthoDB" id="9803988at2"/>
<dbReference type="PANTHER" id="PTHR30290">
    <property type="entry name" value="PERIPLASMIC BINDING COMPONENT OF ABC TRANSPORTER"/>
    <property type="match status" value="1"/>
</dbReference>
<evidence type="ECO:0000256" key="5">
    <source>
        <dbReference type="SAM" id="SignalP"/>
    </source>
</evidence>
<dbReference type="Pfam" id="PF00496">
    <property type="entry name" value="SBP_bac_5"/>
    <property type="match status" value="1"/>
</dbReference>
<feature type="signal peptide" evidence="5">
    <location>
        <begin position="1"/>
        <end position="27"/>
    </location>
</feature>
<evidence type="ECO:0000256" key="3">
    <source>
        <dbReference type="ARBA" id="ARBA00022448"/>
    </source>
</evidence>
<dbReference type="SUPFAM" id="SSF53850">
    <property type="entry name" value="Periplasmic binding protein-like II"/>
    <property type="match status" value="1"/>
</dbReference>
<comment type="similarity">
    <text evidence="2">Belongs to the bacterial solute-binding protein 5 family.</text>
</comment>
<dbReference type="PANTHER" id="PTHR30290:SF10">
    <property type="entry name" value="PERIPLASMIC OLIGOPEPTIDE-BINDING PROTEIN-RELATED"/>
    <property type="match status" value="1"/>
</dbReference>
<evidence type="ECO:0000313" key="8">
    <source>
        <dbReference type="Proteomes" id="UP000240653"/>
    </source>
</evidence>
<dbReference type="InterPro" id="IPR039424">
    <property type="entry name" value="SBP_5"/>
</dbReference>
<dbReference type="Proteomes" id="UP000240653">
    <property type="component" value="Unassembled WGS sequence"/>
</dbReference>
<gene>
    <name evidence="7" type="ORF">C7I85_21775</name>
</gene>
<proteinExistence type="inferred from homology"/>
<feature type="chain" id="PRO_5015122957" evidence="5">
    <location>
        <begin position="28"/>
        <end position="530"/>
    </location>
</feature>
<evidence type="ECO:0000256" key="1">
    <source>
        <dbReference type="ARBA" id="ARBA00004418"/>
    </source>
</evidence>
<evidence type="ECO:0000256" key="2">
    <source>
        <dbReference type="ARBA" id="ARBA00005695"/>
    </source>
</evidence>
<name>A0A2P7S585_9HYPH</name>
<dbReference type="RefSeq" id="WP_106726133.1">
    <property type="nucleotide sequence ID" value="NZ_PXYL01000013.1"/>
</dbReference>
<comment type="caution">
    <text evidence="7">The sequence shown here is derived from an EMBL/GenBank/DDBJ whole genome shotgun (WGS) entry which is preliminary data.</text>
</comment>
<dbReference type="GO" id="GO:0015833">
    <property type="term" value="P:peptide transport"/>
    <property type="evidence" value="ECO:0007669"/>
    <property type="project" value="TreeGrafter"/>
</dbReference>